<proteinExistence type="predicted"/>
<keyword evidence="1" id="KW-1133">Transmembrane helix</keyword>
<keyword evidence="1" id="KW-0472">Membrane</keyword>
<evidence type="ECO:0000313" key="3">
    <source>
        <dbReference type="Proteomes" id="UP000287651"/>
    </source>
</evidence>
<dbReference type="PANTHER" id="PTHR31963:SF29">
    <property type="entry name" value="OS02G0566400 PROTEIN"/>
    <property type="match status" value="1"/>
</dbReference>
<comment type="caution">
    <text evidence="2">The sequence shown here is derived from an EMBL/GenBank/DDBJ whole genome shotgun (WGS) entry which is preliminary data.</text>
</comment>
<dbReference type="PANTHER" id="PTHR31963">
    <property type="entry name" value="RAS GUANINE NUCLEOTIDE EXCHANGE FACTOR K"/>
    <property type="match status" value="1"/>
</dbReference>
<sequence length="107" mass="12038">MMSSRASDPTFGGCASTNPMLSRPMASWSLFLLLGVFVPTASHFILSCAPTHYVYDVIVQLSLTFATNLSYLCLTAFVRHYDLHRFLFLDKMSRKTLLSVNSDMPHK</sequence>
<feature type="transmembrane region" description="Helical" evidence="1">
    <location>
        <begin position="57"/>
        <end position="78"/>
    </location>
</feature>
<evidence type="ECO:0000256" key="1">
    <source>
        <dbReference type="SAM" id="Phobius"/>
    </source>
</evidence>
<protein>
    <submittedName>
        <fullName evidence="2">Uncharacterized protein</fullName>
    </submittedName>
</protein>
<organism evidence="2 3">
    <name type="scientific">Ensete ventricosum</name>
    <name type="common">Abyssinian banana</name>
    <name type="synonym">Musa ensete</name>
    <dbReference type="NCBI Taxonomy" id="4639"/>
    <lineage>
        <taxon>Eukaryota</taxon>
        <taxon>Viridiplantae</taxon>
        <taxon>Streptophyta</taxon>
        <taxon>Embryophyta</taxon>
        <taxon>Tracheophyta</taxon>
        <taxon>Spermatophyta</taxon>
        <taxon>Magnoliopsida</taxon>
        <taxon>Liliopsida</taxon>
        <taxon>Zingiberales</taxon>
        <taxon>Musaceae</taxon>
        <taxon>Ensete</taxon>
    </lineage>
</organism>
<evidence type="ECO:0000313" key="2">
    <source>
        <dbReference type="EMBL" id="RRT43800.1"/>
    </source>
</evidence>
<gene>
    <name evidence="2" type="ORF">B296_00056171</name>
</gene>
<accession>A0A426XWS0</accession>
<reference evidence="2 3" key="1">
    <citation type="journal article" date="2014" name="Agronomy (Basel)">
        <title>A Draft Genome Sequence for Ensete ventricosum, the Drought-Tolerant Tree Against Hunger.</title>
        <authorList>
            <person name="Harrison J."/>
            <person name="Moore K.A."/>
            <person name="Paszkiewicz K."/>
            <person name="Jones T."/>
            <person name="Grant M."/>
            <person name="Ambacheew D."/>
            <person name="Muzemil S."/>
            <person name="Studholme D.J."/>
        </authorList>
    </citation>
    <scope>NUCLEOTIDE SEQUENCE [LARGE SCALE GENOMIC DNA]</scope>
</reference>
<name>A0A426XWS0_ENSVE</name>
<dbReference type="InterPro" id="IPR021924">
    <property type="entry name" value="DUF3537"/>
</dbReference>
<dbReference type="Proteomes" id="UP000287651">
    <property type="component" value="Unassembled WGS sequence"/>
</dbReference>
<dbReference type="EMBL" id="AMZH03016901">
    <property type="protein sequence ID" value="RRT43800.1"/>
    <property type="molecule type" value="Genomic_DNA"/>
</dbReference>
<dbReference type="AlphaFoldDB" id="A0A426XWS0"/>
<keyword evidence="1" id="KW-0812">Transmembrane</keyword>
<dbReference type="Pfam" id="PF12056">
    <property type="entry name" value="DUF3537"/>
    <property type="match status" value="1"/>
</dbReference>